<organism evidence="5">
    <name type="scientific">Melampsora larici-populina (strain 98AG31 / pathotype 3-4-7)</name>
    <name type="common">Poplar leaf rust fungus</name>
    <dbReference type="NCBI Taxonomy" id="747676"/>
    <lineage>
        <taxon>Eukaryota</taxon>
        <taxon>Fungi</taxon>
        <taxon>Dikarya</taxon>
        <taxon>Basidiomycota</taxon>
        <taxon>Pucciniomycotina</taxon>
        <taxon>Pucciniomycetes</taxon>
        <taxon>Pucciniales</taxon>
        <taxon>Melampsoraceae</taxon>
        <taxon>Melampsora</taxon>
    </lineage>
</organism>
<reference evidence="5" key="1">
    <citation type="journal article" date="2011" name="Proc. Natl. Acad. Sci. U.S.A.">
        <title>Obligate biotrophy features unraveled by the genomic analysis of rust fungi.</title>
        <authorList>
            <person name="Duplessis S."/>
            <person name="Cuomo C.A."/>
            <person name="Lin Y.-C."/>
            <person name="Aerts A."/>
            <person name="Tisserant E."/>
            <person name="Veneault-Fourrey C."/>
            <person name="Joly D.L."/>
            <person name="Hacquard S."/>
            <person name="Amselem J."/>
            <person name="Cantarel B.L."/>
            <person name="Chiu R."/>
            <person name="Coutinho P.M."/>
            <person name="Feau N."/>
            <person name="Field M."/>
            <person name="Frey P."/>
            <person name="Gelhaye E."/>
            <person name="Goldberg J."/>
            <person name="Grabherr M.G."/>
            <person name="Kodira C.D."/>
            <person name="Kohler A."/>
            <person name="Kuees U."/>
            <person name="Lindquist E.A."/>
            <person name="Lucas S.M."/>
            <person name="Mago R."/>
            <person name="Mauceli E."/>
            <person name="Morin E."/>
            <person name="Murat C."/>
            <person name="Pangilinan J.L."/>
            <person name="Park R."/>
            <person name="Pearson M."/>
            <person name="Quesneville H."/>
            <person name="Rouhier N."/>
            <person name="Sakthikumar S."/>
            <person name="Salamov A.A."/>
            <person name="Schmutz J."/>
            <person name="Selles B."/>
            <person name="Shapiro H."/>
            <person name="Tanguay P."/>
            <person name="Tuskan G.A."/>
            <person name="Henrissat B."/>
            <person name="Van de Peer Y."/>
            <person name="Rouze P."/>
            <person name="Ellis J.G."/>
            <person name="Dodds P.N."/>
            <person name="Schein J.E."/>
            <person name="Zhong S."/>
            <person name="Hamelin R.C."/>
            <person name="Grigoriev I.V."/>
            <person name="Szabo L.J."/>
            <person name="Martin F."/>
        </authorList>
    </citation>
    <scope>NUCLEOTIDE SEQUENCE [LARGE SCALE GENOMIC DNA]</scope>
    <source>
        <strain evidence="5">98AG31 / pathotype 3-4-7</strain>
    </source>
</reference>
<dbReference type="InParanoid" id="F4S4U6"/>
<dbReference type="AlphaFoldDB" id="F4S4U6"/>
<proteinExistence type="inferred from homology"/>
<dbReference type="GeneID" id="18932316"/>
<keyword evidence="2" id="KW-0067">ATP-binding</keyword>
<evidence type="ECO:0008006" key="6">
    <source>
        <dbReference type="Google" id="ProtNLM"/>
    </source>
</evidence>
<accession>F4S4U6</accession>
<dbReference type="FunCoup" id="F4S4U6">
    <property type="interactions" value="298"/>
</dbReference>
<dbReference type="InterPro" id="IPR027417">
    <property type="entry name" value="P-loop_NTPase"/>
</dbReference>
<dbReference type="RefSeq" id="XP_007416369.1">
    <property type="nucleotide sequence ID" value="XM_007416307.1"/>
</dbReference>
<evidence type="ECO:0000256" key="3">
    <source>
        <dbReference type="ARBA" id="ARBA00025768"/>
    </source>
</evidence>
<gene>
    <name evidence="4" type="ORF">MELLADRAFT_73203</name>
</gene>
<dbReference type="SUPFAM" id="SSF52540">
    <property type="entry name" value="P-loop containing nucleoside triphosphate hydrolases"/>
    <property type="match status" value="1"/>
</dbReference>
<sequence length="228" mass="25061">MALVVISGFPCAGKTTRAIEIKEMLESRLQEDDSTTIKDVVIVNDELLGVHRSSYNDSKSEKVARGHLLSHTIRHLSKGRIVLCDGMNYIKGFRYQLYCAAREAGVRNCTVHVAAVPSDCISRNANLSDEAQYEEQTIGNLISRFEEPNGSTRWDSPLVVFPWCDSLLASHDGSADGLAGNLEGLRVIDECQAPSDEISPAARQPKLHATKTESAGTQLLLILPFIMY</sequence>
<evidence type="ECO:0000256" key="2">
    <source>
        <dbReference type="ARBA" id="ARBA00022840"/>
    </source>
</evidence>
<dbReference type="Proteomes" id="UP000001072">
    <property type="component" value="Unassembled WGS sequence"/>
</dbReference>
<dbReference type="OrthoDB" id="9972657at2759"/>
<dbReference type="KEGG" id="mlr:MELLADRAFT_73203"/>
<dbReference type="EMBL" id="GL883148">
    <property type="protein sequence ID" value="EGG00350.1"/>
    <property type="molecule type" value="Genomic_DNA"/>
</dbReference>
<evidence type="ECO:0000313" key="5">
    <source>
        <dbReference type="Proteomes" id="UP000001072"/>
    </source>
</evidence>
<keyword evidence="1" id="KW-0547">Nucleotide-binding</keyword>
<evidence type="ECO:0000256" key="1">
    <source>
        <dbReference type="ARBA" id="ARBA00022741"/>
    </source>
</evidence>
<dbReference type="Pfam" id="PF08433">
    <property type="entry name" value="KTI12"/>
    <property type="match status" value="1"/>
</dbReference>
<name>F4S4U6_MELLP</name>
<protein>
    <recommendedName>
        <fullName evidence="6">Chromatin associated protein KTI12</fullName>
    </recommendedName>
</protein>
<evidence type="ECO:0000313" key="4">
    <source>
        <dbReference type="EMBL" id="EGG00350.1"/>
    </source>
</evidence>
<dbReference type="GO" id="GO:0005524">
    <property type="term" value="F:ATP binding"/>
    <property type="evidence" value="ECO:0007669"/>
    <property type="project" value="UniProtKB-KW"/>
</dbReference>
<keyword evidence="5" id="KW-1185">Reference proteome</keyword>
<comment type="similarity">
    <text evidence="3">Belongs to the KTI12 family.</text>
</comment>
<dbReference type="Gene3D" id="3.40.50.300">
    <property type="entry name" value="P-loop containing nucleotide triphosphate hydrolases"/>
    <property type="match status" value="1"/>
</dbReference>
<dbReference type="VEuPathDB" id="FungiDB:MELLADRAFT_73203"/>
<dbReference type="STRING" id="747676.F4S4U6"/>
<dbReference type="InterPro" id="IPR013641">
    <property type="entry name" value="KTI12/PSTK"/>
</dbReference>
<dbReference type="eggNOG" id="KOG3062">
    <property type="taxonomic scope" value="Eukaryota"/>
</dbReference>
<dbReference type="HOGENOM" id="CLU_027147_3_0_1"/>
<dbReference type="PANTHER" id="PTHR12435">
    <property type="match status" value="1"/>
</dbReference>